<gene>
    <name evidence="4" type="ORF">BJ979_002382</name>
</gene>
<protein>
    <recommendedName>
        <fullName evidence="6">Transmembrane protein</fullName>
    </recommendedName>
</protein>
<dbReference type="EMBL" id="JACBZY010000001">
    <property type="protein sequence ID" value="NYG99756.1"/>
    <property type="molecule type" value="Genomic_DNA"/>
</dbReference>
<keyword evidence="5" id="KW-1185">Reference proteome</keyword>
<sequence length="137" mass="14272">MPSRRTLGAVALSSLGTAAVSFAVVDVTTSISRGCADATARACSHEAIPVAAIVFTVLGFVAVAVGVVPALMWIVQSVRAAHEQTDEEVDDELVADDHRRALREPGDKLLTGEVDLGDPDDDAPGRPGLGGLRRFLP</sequence>
<comment type="caution">
    <text evidence="4">The sequence shown here is derived from an EMBL/GenBank/DDBJ whole genome shotgun (WGS) entry which is preliminary data.</text>
</comment>
<feature type="region of interest" description="Disordered" evidence="1">
    <location>
        <begin position="106"/>
        <end position="137"/>
    </location>
</feature>
<name>A0A852Y9W6_9MICO</name>
<organism evidence="4 5">
    <name type="scientific">Schumannella luteola</name>
    <dbReference type="NCBI Taxonomy" id="472059"/>
    <lineage>
        <taxon>Bacteria</taxon>
        <taxon>Bacillati</taxon>
        <taxon>Actinomycetota</taxon>
        <taxon>Actinomycetes</taxon>
        <taxon>Micrococcales</taxon>
        <taxon>Microbacteriaceae</taxon>
        <taxon>Schumannella</taxon>
    </lineage>
</organism>
<feature type="chain" id="PRO_5032923782" description="Transmembrane protein" evidence="3">
    <location>
        <begin position="24"/>
        <end position="137"/>
    </location>
</feature>
<keyword evidence="3" id="KW-0732">Signal</keyword>
<evidence type="ECO:0008006" key="6">
    <source>
        <dbReference type="Google" id="ProtNLM"/>
    </source>
</evidence>
<feature type="transmembrane region" description="Helical" evidence="2">
    <location>
        <begin position="47"/>
        <end position="75"/>
    </location>
</feature>
<feature type="signal peptide" evidence="3">
    <location>
        <begin position="1"/>
        <end position="23"/>
    </location>
</feature>
<dbReference type="Proteomes" id="UP000553888">
    <property type="component" value="Unassembled WGS sequence"/>
</dbReference>
<keyword evidence="2" id="KW-0812">Transmembrane</keyword>
<accession>A0A852Y9W6</accession>
<evidence type="ECO:0000256" key="2">
    <source>
        <dbReference type="SAM" id="Phobius"/>
    </source>
</evidence>
<evidence type="ECO:0000313" key="5">
    <source>
        <dbReference type="Proteomes" id="UP000553888"/>
    </source>
</evidence>
<proteinExistence type="predicted"/>
<evidence type="ECO:0000256" key="3">
    <source>
        <dbReference type="SAM" id="SignalP"/>
    </source>
</evidence>
<reference evidence="4 5" key="1">
    <citation type="submission" date="2020-07" db="EMBL/GenBank/DDBJ databases">
        <title>Sequencing the genomes of 1000 actinobacteria strains.</title>
        <authorList>
            <person name="Klenk H.-P."/>
        </authorList>
    </citation>
    <scope>NUCLEOTIDE SEQUENCE [LARGE SCALE GENOMIC DNA]</scope>
    <source>
        <strain evidence="4 5">DSM 23141</strain>
    </source>
</reference>
<dbReference type="AlphaFoldDB" id="A0A852Y9W6"/>
<keyword evidence="2" id="KW-1133">Transmembrane helix</keyword>
<keyword evidence="2" id="KW-0472">Membrane</keyword>
<evidence type="ECO:0000256" key="1">
    <source>
        <dbReference type="SAM" id="MobiDB-lite"/>
    </source>
</evidence>
<evidence type="ECO:0000313" key="4">
    <source>
        <dbReference type="EMBL" id="NYG99756.1"/>
    </source>
</evidence>
<dbReference type="RefSeq" id="WP_179568142.1">
    <property type="nucleotide sequence ID" value="NZ_JACBZY010000001.1"/>
</dbReference>